<dbReference type="Proteomes" id="UP000180098">
    <property type="component" value="Unassembled WGS sequence"/>
</dbReference>
<name>A0A1S2LV76_9BACI</name>
<dbReference type="EMBL" id="MLQQ01000001">
    <property type="protein sequence ID" value="OIJ16073.1"/>
    <property type="molecule type" value="Genomic_DNA"/>
</dbReference>
<dbReference type="AlphaFoldDB" id="A0A1S2LV76"/>
<dbReference type="OrthoDB" id="2966456at2"/>
<sequence length="158" mass="18524">MKKTMGLELIKDTTEISSENKRVASFIKEHNLDVYDYGVILNSVKEIDFFIEFFQKEDVYDSKYSLFKIEAPEQKSVFTDFGFISNNDNAYLYEELIIPFTTSGNNEKDILTALEQMDEHLVAIDHDTKKTIYFVERYHQQLIEGIANAYNINVIFYL</sequence>
<comment type="caution">
    <text evidence="1">The sequence shown here is derived from an EMBL/GenBank/DDBJ whole genome shotgun (WGS) entry which is preliminary data.</text>
</comment>
<keyword evidence="2" id="KW-1185">Reference proteome</keyword>
<proteinExistence type="predicted"/>
<organism evidence="1 2">
    <name type="scientific">Anaerobacillus arseniciselenatis</name>
    <dbReference type="NCBI Taxonomy" id="85682"/>
    <lineage>
        <taxon>Bacteria</taxon>
        <taxon>Bacillati</taxon>
        <taxon>Bacillota</taxon>
        <taxon>Bacilli</taxon>
        <taxon>Bacillales</taxon>
        <taxon>Bacillaceae</taxon>
        <taxon>Anaerobacillus</taxon>
    </lineage>
</organism>
<evidence type="ECO:0000313" key="1">
    <source>
        <dbReference type="EMBL" id="OIJ16073.1"/>
    </source>
</evidence>
<protein>
    <submittedName>
        <fullName evidence="1">Uncharacterized protein</fullName>
    </submittedName>
</protein>
<dbReference type="RefSeq" id="WP_071311998.1">
    <property type="nucleotide sequence ID" value="NZ_MLQQ01000001.1"/>
</dbReference>
<gene>
    <name evidence="1" type="ORF">BKP35_03585</name>
</gene>
<evidence type="ECO:0000313" key="2">
    <source>
        <dbReference type="Proteomes" id="UP000180098"/>
    </source>
</evidence>
<reference evidence="1 2" key="1">
    <citation type="submission" date="2016-10" db="EMBL/GenBank/DDBJ databases">
        <title>Draft genome sequences of four alkaliphilic bacteria belonging to the Anaerobacillus genus.</title>
        <authorList>
            <person name="Bassil N.M."/>
            <person name="Lloyd J.R."/>
        </authorList>
    </citation>
    <scope>NUCLEOTIDE SEQUENCE [LARGE SCALE GENOMIC DNA]</scope>
    <source>
        <strain evidence="1 2">DSM 15340</strain>
    </source>
</reference>
<accession>A0A1S2LV76</accession>